<protein>
    <recommendedName>
        <fullName evidence="1">DUF7798 domain-containing protein</fullName>
    </recommendedName>
</protein>
<accession>A0A9Q1M7D1</accession>
<gene>
    <name evidence="2" type="ORF">K7X08_033806</name>
</gene>
<feature type="domain" description="DUF7798" evidence="1">
    <location>
        <begin position="85"/>
        <end position="155"/>
    </location>
</feature>
<dbReference type="PANTHER" id="PTHR36011:SF2">
    <property type="match status" value="1"/>
</dbReference>
<keyword evidence="3" id="KW-1185">Reference proteome</keyword>
<reference evidence="3" key="1">
    <citation type="journal article" date="2023" name="Proc. Natl. Acad. Sci. U.S.A.">
        <title>Genomic and structural basis for evolution of tropane alkaloid biosynthesis.</title>
        <authorList>
            <person name="Wanga Y.-J."/>
            <person name="Taina T."/>
            <person name="Yua J.-Y."/>
            <person name="Lia J."/>
            <person name="Xua B."/>
            <person name="Chenc J."/>
            <person name="D'Auriad J.C."/>
            <person name="Huanga J.-P."/>
            <person name="Huanga S.-X."/>
        </authorList>
    </citation>
    <scope>NUCLEOTIDE SEQUENCE [LARGE SCALE GENOMIC DNA]</scope>
    <source>
        <strain evidence="3">cv. KIB-2019</strain>
    </source>
</reference>
<sequence length="166" mass="18663">MKNQLENSAVNIAESIQHGGLPATAGSIAPSILETGITFNAKGMEALELLDRETMELLILETVTDVDKSFKEAEGKIDEDRFFEEELEALSSHYAMLLNREKAKLPSDQRSTYDGKLKEVQQIFDLSFEVDGSNIESEKRKKVEIGTVQMSQLVRLCEENFLLLSY</sequence>
<comment type="caution">
    <text evidence="2">The sequence shown here is derived from an EMBL/GenBank/DDBJ whole genome shotgun (WGS) entry which is preliminary data.</text>
</comment>
<evidence type="ECO:0000259" key="1">
    <source>
        <dbReference type="Pfam" id="PF25074"/>
    </source>
</evidence>
<dbReference type="Pfam" id="PF25074">
    <property type="entry name" value="DUF7798"/>
    <property type="match status" value="1"/>
</dbReference>
<name>A0A9Q1M7D1_9SOLA</name>
<dbReference type="OrthoDB" id="1732167at2759"/>
<dbReference type="EMBL" id="JAJAGQ010000011">
    <property type="protein sequence ID" value="KAJ8550099.1"/>
    <property type="molecule type" value="Genomic_DNA"/>
</dbReference>
<dbReference type="PANTHER" id="PTHR36011">
    <property type="entry name" value="BAT2 DOMAIN PROTEIN"/>
    <property type="match status" value="1"/>
</dbReference>
<dbReference type="AlphaFoldDB" id="A0A9Q1M7D1"/>
<dbReference type="Proteomes" id="UP001152561">
    <property type="component" value="Unassembled WGS sequence"/>
</dbReference>
<evidence type="ECO:0000313" key="2">
    <source>
        <dbReference type="EMBL" id="KAJ8550099.1"/>
    </source>
</evidence>
<proteinExistence type="predicted"/>
<evidence type="ECO:0000313" key="3">
    <source>
        <dbReference type="Proteomes" id="UP001152561"/>
    </source>
</evidence>
<organism evidence="2 3">
    <name type="scientific">Anisodus acutangulus</name>
    <dbReference type="NCBI Taxonomy" id="402998"/>
    <lineage>
        <taxon>Eukaryota</taxon>
        <taxon>Viridiplantae</taxon>
        <taxon>Streptophyta</taxon>
        <taxon>Embryophyta</taxon>
        <taxon>Tracheophyta</taxon>
        <taxon>Spermatophyta</taxon>
        <taxon>Magnoliopsida</taxon>
        <taxon>eudicotyledons</taxon>
        <taxon>Gunneridae</taxon>
        <taxon>Pentapetalae</taxon>
        <taxon>asterids</taxon>
        <taxon>lamiids</taxon>
        <taxon>Solanales</taxon>
        <taxon>Solanaceae</taxon>
        <taxon>Solanoideae</taxon>
        <taxon>Hyoscyameae</taxon>
        <taxon>Anisodus</taxon>
    </lineage>
</organism>
<dbReference type="InterPro" id="IPR056700">
    <property type="entry name" value="DUF7798"/>
</dbReference>